<dbReference type="RefSeq" id="WP_074770159.1">
    <property type="nucleotide sequence ID" value="NZ_FNWO01000015.1"/>
</dbReference>
<name>A0A1H6JFX9_MAGFU</name>
<dbReference type="OrthoDB" id="597581at2"/>
<evidence type="ECO:0000313" key="6">
    <source>
        <dbReference type="EMBL" id="SEH59317.1"/>
    </source>
</evidence>
<dbReference type="NCBIfam" id="NF010446">
    <property type="entry name" value="PRK13872.1"/>
    <property type="match status" value="1"/>
</dbReference>
<dbReference type="InterPro" id="IPR007430">
    <property type="entry name" value="VirB8"/>
</dbReference>
<dbReference type="CDD" id="cd16425">
    <property type="entry name" value="TrbF"/>
    <property type="match status" value="1"/>
</dbReference>
<evidence type="ECO:0000256" key="2">
    <source>
        <dbReference type="ARBA" id="ARBA00022692"/>
    </source>
</evidence>
<dbReference type="EMBL" id="FNWO01000015">
    <property type="protein sequence ID" value="SEH59317.1"/>
    <property type="molecule type" value="Genomic_DNA"/>
</dbReference>
<evidence type="ECO:0000256" key="3">
    <source>
        <dbReference type="ARBA" id="ARBA00022989"/>
    </source>
</evidence>
<keyword evidence="7" id="KW-1185">Reference proteome</keyword>
<sequence length="238" mass="26435">MLLRRSLQRYGETPLPVTPYQKAAQAWDERIGSARVQARNWRLMAFGGLSLSLGLAGGLIWQSAQSRVVPYVVEIDTQGQVRAVGPAIEAYRPSDAQIAWYLARFITNVRALSIDPVLVRQNWLEAYDFVTDRAALFLTEQARASDPFAQIGTRTVSVQVTSVVRASESSFQVKWTEQIYERGSLAATSRWTAILSVVIQPPRTAETVRKNPLGLYVTALAWTRDLDPGTSKPEGKSP</sequence>
<accession>A0A1H6JFX9</accession>
<dbReference type="SUPFAM" id="SSF54427">
    <property type="entry name" value="NTF2-like"/>
    <property type="match status" value="1"/>
</dbReference>
<proteinExistence type="predicted"/>
<keyword evidence="4" id="KW-0472">Membrane</keyword>
<dbReference type="Gene3D" id="3.10.450.230">
    <property type="entry name" value="VirB8 protein"/>
    <property type="match status" value="1"/>
</dbReference>
<evidence type="ECO:0000259" key="5">
    <source>
        <dbReference type="Pfam" id="PF04335"/>
    </source>
</evidence>
<protein>
    <submittedName>
        <fullName evidence="6">Type IV secretion system protein VirB5</fullName>
    </submittedName>
</protein>
<dbReference type="InterPro" id="IPR035658">
    <property type="entry name" value="TrbF"/>
</dbReference>
<evidence type="ECO:0000256" key="1">
    <source>
        <dbReference type="ARBA" id="ARBA00004167"/>
    </source>
</evidence>
<evidence type="ECO:0000313" key="7">
    <source>
        <dbReference type="Proteomes" id="UP000182983"/>
    </source>
</evidence>
<dbReference type="Proteomes" id="UP000182983">
    <property type="component" value="Unassembled WGS sequence"/>
</dbReference>
<dbReference type="InterPro" id="IPR032710">
    <property type="entry name" value="NTF2-like_dom_sf"/>
</dbReference>
<keyword evidence="3" id="KW-1133">Transmembrane helix</keyword>
<keyword evidence="2" id="KW-0812">Transmembrane</keyword>
<feature type="domain" description="Bacterial virulence protein VirB8" evidence="5">
    <location>
        <begin position="22"/>
        <end position="225"/>
    </location>
</feature>
<comment type="subcellular location">
    <subcellularLocation>
        <location evidence="1">Membrane</location>
        <topology evidence="1">Single-pass membrane protein</topology>
    </subcellularLocation>
</comment>
<organism evidence="6 7">
    <name type="scientific">Magnetospirillum fulvum</name>
    <name type="common">Rhodospirillum fulvum</name>
    <dbReference type="NCBI Taxonomy" id="1082"/>
    <lineage>
        <taxon>Bacteria</taxon>
        <taxon>Pseudomonadati</taxon>
        <taxon>Pseudomonadota</taxon>
        <taxon>Alphaproteobacteria</taxon>
        <taxon>Rhodospirillales</taxon>
        <taxon>Rhodospirillaceae</taxon>
        <taxon>Magnetospirillum</taxon>
    </lineage>
</organism>
<reference evidence="7" key="1">
    <citation type="submission" date="2016-10" db="EMBL/GenBank/DDBJ databases">
        <authorList>
            <person name="Varghese N."/>
            <person name="Submissions S."/>
        </authorList>
    </citation>
    <scope>NUCLEOTIDE SEQUENCE [LARGE SCALE GENOMIC DNA]</scope>
    <source>
        <strain evidence="7">DSM 13234</strain>
    </source>
</reference>
<dbReference type="Pfam" id="PF04335">
    <property type="entry name" value="VirB8"/>
    <property type="match status" value="1"/>
</dbReference>
<evidence type="ECO:0000256" key="4">
    <source>
        <dbReference type="ARBA" id="ARBA00023136"/>
    </source>
</evidence>
<dbReference type="AlphaFoldDB" id="A0A1H6JFX9"/>
<gene>
    <name evidence="6" type="ORF">SAMN04244559_03095</name>
</gene>
<dbReference type="GO" id="GO:0016020">
    <property type="term" value="C:membrane"/>
    <property type="evidence" value="ECO:0007669"/>
    <property type="project" value="UniProtKB-SubCell"/>
</dbReference>